<feature type="domain" description="bAvd-like" evidence="1">
    <location>
        <begin position="19"/>
        <end position="119"/>
    </location>
</feature>
<comment type="caution">
    <text evidence="2">The sequence shown here is derived from an EMBL/GenBank/DDBJ whole genome shotgun (WGS) entry which is preliminary data.</text>
</comment>
<dbReference type="Pfam" id="PF22296">
    <property type="entry name" value="bAvd"/>
    <property type="match status" value="1"/>
</dbReference>
<dbReference type="EMBL" id="PFBC01000020">
    <property type="protein sequence ID" value="PIR88041.1"/>
    <property type="molecule type" value="Genomic_DNA"/>
</dbReference>
<reference evidence="3" key="1">
    <citation type="submission" date="2017-09" db="EMBL/GenBank/DDBJ databases">
        <title>Depth-based differentiation of microbial function through sediment-hosted aquifers and enrichment of novel symbionts in the deep terrestrial subsurface.</title>
        <authorList>
            <person name="Probst A.J."/>
            <person name="Ladd B."/>
            <person name="Jarett J.K."/>
            <person name="Geller-Mcgrath D.E."/>
            <person name="Sieber C.M.K."/>
            <person name="Emerson J.B."/>
            <person name="Anantharaman K."/>
            <person name="Thomas B.C."/>
            <person name="Malmstrom R."/>
            <person name="Stieglmeier M."/>
            <person name="Klingl A."/>
            <person name="Woyke T."/>
            <person name="Ryan C.M."/>
            <person name="Banfield J.F."/>
        </authorList>
    </citation>
    <scope>NUCLEOTIDE SEQUENCE [LARGE SCALE GENOMIC DNA]</scope>
</reference>
<name>A0A2H0UNU2_9BACT</name>
<protein>
    <recommendedName>
        <fullName evidence="1">bAvd-like domain-containing protein</fullName>
    </recommendedName>
</protein>
<evidence type="ECO:0000313" key="2">
    <source>
        <dbReference type="EMBL" id="PIR88041.1"/>
    </source>
</evidence>
<accession>A0A2H0UNU2</accession>
<dbReference type="InterPro" id="IPR055360">
    <property type="entry name" value="bAvd"/>
</dbReference>
<gene>
    <name evidence="2" type="ORF">COU10_01335</name>
</gene>
<dbReference type="Proteomes" id="UP000230903">
    <property type="component" value="Unassembled WGS sequence"/>
</dbReference>
<proteinExistence type="predicted"/>
<dbReference type="InterPro" id="IPR036583">
    <property type="entry name" value="23S_rRNA_IVS_sf"/>
</dbReference>
<evidence type="ECO:0000259" key="1">
    <source>
        <dbReference type="Pfam" id="PF22296"/>
    </source>
</evidence>
<dbReference type="SUPFAM" id="SSF158446">
    <property type="entry name" value="IVS-encoded protein-like"/>
    <property type="match status" value="1"/>
</dbReference>
<organism evidence="2 3">
    <name type="scientific">Candidatus Harrisonbacteria bacterium CG10_big_fil_rev_8_21_14_0_10_45_28</name>
    <dbReference type="NCBI Taxonomy" id="1974586"/>
    <lineage>
        <taxon>Bacteria</taxon>
        <taxon>Candidatus Harrisoniibacteriota</taxon>
    </lineage>
</organism>
<dbReference type="Gene3D" id="1.20.1440.60">
    <property type="entry name" value="23S rRNA-intervening sequence"/>
    <property type="match status" value="1"/>
</dbReference>
<evidence type="ECO:0000313" key="3">
    <source>
        <dbReference type="Proteomes" id="UP000230903"/>
    </source>
</evidence>
<dbReference type="AlphaFoldDB" id="A0A2H0UNU2"/>
<dbReference type="CDD" id="cd16376">
    <property type="entry name" value="Avd_like"/>
    <property type="match status" value="1"/>
</dbReference>
<sequence>MPINNAPPPNGTARVIHSFEVFYKSVYQLSDQLPKRDRFGIWATIEQVALEVFALLIEAAFLPKATKQRPLLEARVKIEVLKRLIRTTHSLNILPQKHYLLLEQQLIAISKEVGGWIKFLQ</sequence>